<dbReference type="InterPro" id="IPR012763">
    <property type="entry name" value="DNA_pol_III_sug/sutau_N"/>
</dbReference>
<evidence type="ECO:0000256" key="2">
    <source>
        <dbReference type="ARBA" id="ARBA00012417"/>
    </source>
</evidence>
<dbReference type="Gene3D" id="1.10.8.60">
    <property type="match status" value="1"/>
</dbReference>
<evidence type="ECO:0000256" key="9">
    <source>
        <dbReference type="ARBA" id="ARBA00022840"/>
    </source>
</evidence>
<reference evidence="14 15" key="1">
    <citation type="submission" date="2010-12" db="EMBL/GenBank/DDBJ databases">
        <authorList>
            <person name="Muzny D."/>
            <person name="Qin X."/>
            <person name="Deng J."/>
            <person name="Jiang H."/>
            <person name="Liu Y."/>
            <person name="Qu J."/>
            <person name="Song X.-Z."/>
            <person name="Zhang L."/>
            <person name="Thornton R."/>
            <person name="Coyle M."/>
            <person name="Francisco L."/>
            <person name="Jackson L."/>
            <person name="Javaid M."/>
            <person name="Korchina V."/>
            <person name="Kovar C."/>
            <person name="Mata R."/>
            <person name="Mathew T."/>
            <person name="Ngo R."/>
            <person name="Nguyen L."/>
            <person name="Nguyen N."/>
            <person name="Okwuonu G."/>
            <person name="Ongeri F."/>
            <person name="Pham C."/>
            <person name="Simmons D."/>
            <person name="Wilczek-Boney K."/>
            <person name="Hale W."/>
            <person name="Jakkamsetti A."/>
            <person name="Pham P."/>
            <person name="Ruth R."/>
            <person name="San Lucas F."/>
            <person name="Warren J."/>
            <person name="Zhang J."/>
            <person name="Zhao Z."/>
            <person name="Zhou C."/>
            <person name="Zhu D."/>
            <person name="Lee S."/>
            <person name="Bess C."/>
            <person name="Blankenburg K."/>
            <person name="Forbes L."/>
            <person name="Fu Q."/>
            <person name="Gubbala S."/>
            <person name="Hirani K."/>
            <person name="Jayaseelan J.C."/>
            <person name="Lara F."/>
            <person name="Munidasa M."/>
            <person name="Palculict T."/>
            <person name="Patil S."/>
            <person name="Pu L.-L."/>
            <person name="Saada N."/>
            <person name="Tang L."/>
            <person name="Weissenberger G."/>
            <person name="Zhu Y."/>
            <person name="Hemphill L."/>
            <person name="Shang Y."/>
            <person name="Youmans B."/>
            <person name="Ayvaz T."/>
            <person name="Ross M."/>
            <person name="Santibanez J."/>
            <person name="Aqrawi P."/>
            <person name="Gross S."/>
            <person name="Joshi V."/>
            <person name="Fowler G."/>
            <person name="Nazareth L."/>
            <person name="Reid J."/>
            <person name="Worley K."/>
            <person name="Petrosino J."/>
            <person name="Highlander S."/>
            <person name="Gibbs R."/>
        </authorList>
    </citation>
    <scope>NUCLEOTIDE SEQUENCE [LARGE SCALE GENOMIC DNA]</scope>
    <source>
        <strain evidence="14 15">ATCC 23263</strain>
    </source>
</reference>
<evidence type="ECO:0000313" key="15">
    <source>
        <dbReference type="Proteomes" id="UP000004754"/>
    </source>
</evidence>
<keyword evidence="7" id="KW-0547">Nucleotide-binding</keyword>
<evidence type="ECO:0000256" key="10">
    <source>
        <dbReference type="ARBA" id="ARBA00022932"/>
    </source>
</evidence>
<dbReference type="NCBIfam" id="TIGR02397">
    <property type="entry name" value="dnaX_nterm"/>
    <property type="match status" value="1"/>
</dbReference>
<dbReference type="Pfam" id="PF22608">
    <property type="entry name" value="DNAX_ATPase_lid"/>
    <property type="match status" value="1"/>
</dbReference>
<dbReference type="Pfam" id="PF13177">
    <property type="entry name" value="DNA_pol3_delta2"/>
    <property type="match status" value="1"/>
</dbReference>
<evidence type="ECO:0000256" key="6">
    <source>
        <dbReference type="ARBA" id="ARBA00022723"/>
    </source>
</evidence>
<proteinExistence type="inferred from homology"/>
<dbReference type="Pfam" id="PF12169">
    <property type="entry name" value="DNA_pol3_gamma3"/>
    <property type="match status" value="1"/>
</dbReference>
<feature type="compositionally biased region" description="Basic and acidic residues" evidence="12">
    <location>
        <begin position="450"/>
        <end position="459"/>
    </location>
</feature>
<protein>
    <recommendedName>
        <fullName evidence="2">DNA-directed DNA polymerase</fullName>
        <ecNumber evidence="2">2.7.7.7</ecNumber>
    </recommendedName>
</protein>
<evidence type="ECO:0000259" key="13">
    <source>
        <dbReference type="SMART" id="SM00382"/>
    </source>
</evidence>
<dbReference type="CDD" id="cd00009">
    <property type="entry name" value="AAA"/>
    <property type="match status" value="1"/>
</dbReference>
<dbReference type="GO" id="GO:0003677">
    <property type="term" value="F:DNA binding"/>
    <property type="evidence" value="ECO:0007669"/>
    <property type="project" value="InterPro"/>
</dbReference>
<dbReference type="EC" id="2.7.7.7" evidence="2"/>
<evidence type="ECO:0000256" key="7">
    <source>
        <dbReference type="ARBA" id="ARBA00022741"/>
    </source>
</evidence>
<evidence type="ECO:0000256" key="8">
    <source>
        <dbReference type="ARBA" id="ARBA00022833"/>
    </source>
</evidence>
<dbReference type="HOGENOM" id="CLU_006229_0_3_9"/>
<dbReference type="eggNOG" id="COG2812">
    <property type="taxonomic scope" value="Bacteria"/>
</dbReference>
<dbReference type="GO" id="GO:0003887">
    <property type="term" value="F:DNA-directed DNA polymerase activity"/>
    <property type="evidence" value="ECO:0007669"/>
    <property type="project" value="UniProtKB-KW"/>
</dbReference>
<dbReference type="InterPro" id="IPR050238">
    <property type="entry name" value="DNA_Rep/Repair_Clamp_Loader"/>
</dbReference>
<evidence type="ECO:0000256" key="11">
    <source>
        <dbReference type="ARBA" id="ARBA00049244"/>
    </source>
</evidence>
<dbReference type="Gene3D" id="3.40.50.300">
    <property type="entry name" value="P-loop containing nucleotide triphosphate hydrolases"/>
    <property type="match status" value="1"/>
</dbReference>
<organism evidence="14 15">
    <name type="scientific">Pseudoramibacter alactolyticus ATCC 23263</name>
    <dbReference type="NCBI Taxonomy" id="887929"/>
    <lineage>
        <taxon>Bacteria</taxon>
        <taxon>Bacillati</taxon>
        <taxon>Bacillota</taxon>
        <taxon>Clostridia</taxon>
        <taxon>Eubacteriales</taxon>
        <taxon>Eubacteriaceae</taxon>
        <taxon>Pseudoramibacter</taxon>
    </lineage>
</organism>
<dbReference type="NCBIfam" id="NF004046">
    <property type="entry name" value="PRK05563.1"/>
    <property type="match status" value="1"/>
</dbReference>
<dbReference type="InterPro" id="IPR045085">
    <property type="entry name" value="HLD_clamp_pol_III_gamma_tau"/>
</dbReference>
<dbReference type="SUPFAM" id="SSF52540">
    <property type="entry name" value="P-loop containing nucleoside triphosphate hydrolases"/>
    <property type="match status" value="1"/>
</dbReference>
<keyword evidence="4 14" id="KW-0548">Nucleotidyltransferase</keyword>
<keyword evidence="5" id="KW-0235">DNA replication</keyword>
<sequence>MRESAAKIKTKTNGRKAMAYMALYRKYRPQTFDEVVGQDFVTRILKNQIISGRVGHAYLLTGIRGTGKTTIAKIFARAINCTDNRGGNPCNACAVCREIEKPGVMDIIEIDAASNRGVDEIRDIREKVKYPPTLGAYKVYIIDEVHMLTREAFNALLKTLEEPPAHVVFILATTEPNKLPMTILSRCQRFDIRPIDQEVIADRMRMILQDIGVAMDEDALQFVAARGDHSMRDALSILDQIIDIREDGAAITQEQVLGFLGMADRQMILALARAMIDGAADQALLTLQTLRAEGKDAALILDQLITCFRELLVAATTGPAAMRILGIGEAAFETLSATAKAAGKNRLFTMIDILLADQEKLRYNDMSAVILEMSVLKACSGYVPAAEATAPQPARPATAQAAPVPPETSVQPKAAADRPMAHSAVKGSAQQPAPDGAPSAPSQPAAPRTAKPETRSDGSAEINADRLFRLMHDQLAKTNPLLQHFFSEGRLAQVSDHRLELRFAGSNAAMHADMLGREKEDLEKMAQTLSRNADLTLDIRVVKKNAETMSFAEKTAAIVGDVPIESQ</sequence>
<dbReference type="SMART" id="SM00382">
    <property type="entry name" value="AAA"/>
    <property type="match status" value="1"/>
</dbReference>
<comment type="catalytic activity">
    <reaction evidence="11">
        <text>DNA(n) + a 2'-deoxyribonucleoside 5'-triphosphate = DNA(n+1) + diphosphate</text>
        <dbReference type="Rhea" id="RHEA:22508"/>
        <dbReference type="Rhea" id="RHEA-COMP:17339"/>
        <dbReference type="Rhea" id="RHEA-COMP:17340"/>
        <dbReference type="ChEBI" id="CHEBI:33019"/>
        <dbReference type="ChEBI" id="CHEBI:61560"/>
        <dbReference type="ChEBI" id="CHEBI:173112"/>
        <dbReference type="EC" id="2.7.7.7"/>
    </reaction>
</comment>
<name>E6MJ12_9FIRM</name>
<dbReference type="PANTHER" id="PTHR11669:SF0">
    <property type="entry name" value="PROTEIN STICHEL-LIKE 2"/>
    <property type="match status" value="1"/>
</dbReference>
<dbReference type="InterPro" id="IPR027417">
    <property type="entry name" value="P-loop_NTPase"/>
</dbReference>
<evidence type="ECO:0000256" key="12">
    <source>
        <dbReference type="SAM" id="MobiDB-lite"/>
    </source>
</evidence>
<dbReference type="PANTHER" id="PTHR11669">
    <property type="entry name" value="REPLICATION FACTOR C / DNA POLYMERASE III GAMMA-TAU SUBUNIT"/>
    <property type="match status" value="1"/>
</dbReference>
<dbReference type="SUPFAM" id="SSF48019">
    <property type="entry name" value="post-AAA+ oligomerization domain-like"/>
    <property type="match status" value="1"/>
</dbReference>
<dbReference type="Gene3D" id="1.20.272.10">
    <property type="match status" value="1"/>
</dbReference>
<feature type="region of interest" description="Disordered" evidence="12">
    <location>
        <begin position="390"/>
        <end position="459"/>
    </location>
</feature>
<feature type="compositionally biased region" description="Low complexity" evidence="12">
    <location>
        <begin position="390"/>
        <end position="402"/>
    </location>
</feature>
<keyword evidence="8" id="KW-0862">Zinc</keyword>
<evidence type="ECO:0000256" key="5">
    <source>
        <dbReference type="ARBA" id="ARBA00022705"/>
    </source>
</evidence>
<dbReference type="InterPro" id="IPR022754">
    <property type="entry name" value="DNA_pol_III_gamma-3"/>
</dbReference>
<dbReference type="STRING" id="887929.HMP0721_1997"/>
<dbReference type="EMBL" id="AEQN01000026">
    <property type="protein sequence ID" value="EFV00832.1"/>
    <property type="molecule type" value="Genomic_DNA"/>
</dbReference>
<feature type="compositionally biased region" description="Low complexity" evidence="12">
    <location>
        <begin position="428"/>
        <end position="447"/>
    </location>
</feature>
<evidence type="ECO:0000256" key="4">
    <source>
        <dbReference type="ARBA" id="ARBA00022695"/>
    </source>
</evidence>
<dbReference type="InterPro" id="IPR008921">
    <property type="entry name" value="DNA_pol3_clamp-load_cplx_C"/>
</dbReference>
<keyword evidence="3 14" id="KW-0808">Transferase</keyword>
<dbReference type="AlphaFoldDB" id="E6MJ12"/>
<accession>E6MJ12</accession>
<dbReference type="GO" id="GO:0006261">
    <property type="term" value="P:DNA-templated DNA replication"/>
    <property type="evidence" value="ECO:0007669"/>
    <property type="project" value="TreeGrafter"/>
</dbReference>
<comment type="similarity">
    <text evidence="1">Belongs to the DnaX/STICHEL family.</text>
</comment>
<dbReference type="CDD" id="cd18137">
    <property type="entry name" value="HLD_clamp_pol_III_gamma_tau"/>
    <property type="match status" value="1"/>
</dbReference>
<dbReference type="Proteomes" id="UP000004754">
    <property type="component" value="Unassembled WGS sequence"/>
</dbReference>
<evidence type="ECO:0000313" key="14">
    <source>
        <dbReference type="EMBL" id="EFV00832.1"/>
    </source>
</evidence>
<keyword evidence="6" id="KW-0479">Metal-binding</keyword>
<evidence type="ECO:0000256" key="1">
    <source>
        <dbReference type="ARBA" id="ARBA00006360"/>
    </source>
</evidence>
<keyword evidence="15" id="KW-1185">Reference proteome</keyword>
<dbReference type="GO" id="GO:0046872">
    <property type="term" value="F:metal ion binding"/>
    <property type="evidence" value="ECO:0007669"/>
    <property type="project" value="UniProtKB-KW"/>
</dbReference>
<dbReference type="GO" id="GO:0009360">
    <property type="term" value="C:DNA polymerase III complex"/>
    <property type="evidence" value="ECO:0007669"/>
    <property type="project" value="InterPro"/>
</dbReference>
<dbReference type="GO" id="GO:0005524">
    <property type="term" value="F:ATP binding"/>
    <property type="evidence" value="ECO:0007669"/>
    <property type="project" value="UniProtKB-KW"/>
</dbReference>
<comment type="caution">
    <text evidence="14">The sequence shown here is derived from an EMBL/GenBank/DDBJ whole genome shotgun (WGS) entry which is preliminary data.</text>
</comment>
<evidence type="ECO:0000256" key="3">
    <source>
        <dbReference type="ARBA" id="ARBA00022679"/>
    </source>
</evidence>
<keyword evidence="10" id="KW-0239">DNA-directed DNA polymerase</keyword>
<feature type="domain" description="AAA+ ATPase" evidence="13">
    <location>
        <begin position="54"/>
        <end position="196"/>
    </location>
</feature>
<keyword evidence="9" id="KW-0067">ATP-binding</keyword>
<dbReference type="FunFam" id="3.40.50.300:FF:000014">
    <property type="entry name" value="DNA polymerase III subunit gamma/tau"/>
    <property type="match status" value="1"/>
</dbReference>
<gene>
    <name evidence="14" type="primary">dnaX</name>
    <name evidence="14" type="ORF">HMP0721_1997</name>
</gene>
<dbReference type="InterPro" id="IPR003593">
    <property type="entry name" value="AAA+_ATPase"/>
</dbReference>